<sequence length="256" mass="27252">MSEAGFDRLSMRGKVALVTGGAKGMGAAHSRLIAARGGSVIIADIDEAGEALADEIRGSGAEARFVRLDVTSEEQWRAAIDEAIARDGRIDALINNAGVATVKPIAEATIEDVEFIFGVNFRGVFLGCRSVLPAMKQAGGSIVNIASASAMKAIMPTLSLYSASKAAVRMFSKVAAWEFTEHRIRVNTVHPGLVETTLNREYLKDPATRRMMMGSTMFDRLGLPEELAEMVVFLCSDAASYITGGDFAVDGGWSAN</sequence>
<dbReference type="PRINTS" id="PR00080">
    <property type="entry name" value="SDRFAMILY"/>
</dbReference>
<keyword evidence="4" id="KW-1185">Reference proteome</keyword>
<dbReference type="PROSITE" id="PS00061">
    <property type="entry name" value="ADH_SHORT"/>
    <property type="match status" value="1"/>
</dbReference>
<evidence type="ECO:0000256" key="2">
    <source>
        <dbReference type="ARBA" id="ARBA00023002"/>
    </source>
</evidence>
<evidence type="ECO:0000256" key="1">
    <source>
        <dbReference type="ARBA" id="ARBA00006484"/>
    </source>
</evidence>
<dbReference type="Proteomes" id="UP000566324">
    <property type="component" value="Unassembled WGS sequence"/>
</dbReference>
<dbReference type="EMBL" id="JACHNZ010000011">
    <property type="protein sequence ID" value="MBB4631634.1"/>
    <property type="molecule type" value="Genomic_DNA"/>
</dbReference>
<dbReference type="SUPFAM" id="SSF51735">
    <property type="entry name" value="NAD(P)-binding Rossmann-fold domains"/>
    <property type="match status" value="1"/>
</dbReference>
<dbReference type="AlphaFoldDB" id="A0A7W7B0J9"/>
<dbReference type="FunFam" id="3.40.50.720:FF:000084">
    <property type="entry name" value="Short-chain dehydrogenase reductase"/>
    <property type="match status" value="1"/>
</dbReference>
<dbReference type="PRINTS" id="PR00081">
    <property type="entry name" value="GDHRDH"/>
</dbReference>
<dbReference type="Pfam" id="PF13561">
    <property type="entry name" value="adh_short_C2"/>
    <property type="match status" value="1"/>
</dbReference>
<dbReference type="PANTHER" id="PTHR24321">
    <property type="entry name" value="DEHYDROGENASES, SHORT CHAIN"/>
    <property type="match status" value="1"/>
</dbReference>
<reference evidence="3 4" key="1">
    <citation type="submission" date="2020-08" db="EMBL/GenBank/DDBJ databases">
        <title>Genomic Encyclopedia of Type Strains, Phase IV (KMG-IV): sequencing the most valuable type-strain genomes for metagenomic binning, comparative biology and taxonomic classification.</title>
        <authorList>
            <person name="Goeker M."/>
        </authorList>
    </citation>
    <scope>NUCLEOTIDE SEQUENCE [LARGE SCALE GENOMIC DNA]</scope>
    <source>
        <strain evidence="3 4">DSM 17328</strain>
    </source>
</reference>
<protein>
    <submittedName>
        <fullName evidence="3">NAD(P)-dependent dehydrogenase (Short-subunit alcohol dehydrogenase family)</fullName>
    </submittedName>
</protein>
<dbReference type="NCBIfam" id="NF005559">
    <property type="entry name" value="PRK07231.1"/>
    <property type="match status" value="1"/>
</dbReference>
<dbReference type="InterPro" id="IPR036291">
    <property type="entry name" value="NAD(P)-bd_dom_sf"/>
</dbReference>
<gene>
    <name evidence="3" type="ORF">GGQ98_001246</name>
</gene>
<proteinExistence type="inferred from homology"/>
<dbReference type="RefSeq" id="WP_184066671.1">
    <property type="nucleotide sequence ID" value="NZ_JACHNZ010000011.1"/>
</dbReference>
<dbReference type="PANTHER" id="PTHR24321:SF8">
    <property type="entry name" value="ESTRADIOL 17-BETA-DEHYDROGENASE 8-RELATED"/>
    <property type="match status" value="1"/>
</dbReference>
<dbReference type="InterPro" id="IPR002347">
    <property type="entry name" value="SDR_fam"/>
</dbReference>
<keyword evidence="2" id="KW-0560">Oxidoreductase</keyword>
<name>A0A7W7B0J9_9SPHN</name>
<dbReference type="GO" id="GO:0016491">
    <property type="term" value="F:oxidoreductase activity"/>
    <property type="evidence" value="ECO:0007669"/>
    <property type="project" value="UniProtKB-KW"/>
</dbReference>
<dbReference type="Gene3D" id="3.40.50.720">
    <property type="entry name" value="NAD(P)-binding Rossmann-like Domain"/>
    <property type="match status" value="1"/>
</dbReference>
<comment type="caution">
    <text evidence="3">The sequence shown here is derived from an EMBL/GenBank/DDBJ whole genome shotgun (WGS) entry which is preliminary data.</text>
</comment>
<dbReference type="InterPro" id="IPR020904">
    <property type="entry name" value="Sc_DH/Rdtase_CS"/>
</dbReference>
<accession>A0A7W7B0J9</accession>
<comment type="similarity">
    <text evidence="1">Belongs to the short-chain dehydrogenases/reductases (SDR) family.</text>
</comment>
<evidence type="ECO:0000313" key="4">
    <source>
        <dbReference type="Proteomes" id="UP000566324"/>
    </source>
</evidence>
<organism evidence="3 4">
    <name type="scientific">Sphingosinicella soli</name>
    <dbReference type="NCBI Taxonomy" id="333708"/>
    <lineage>
        <taxon>Bacteria</taxon>
        <taxon>Pseudomonadati</taxon>
        <taxon>Pseudomonadota</taxon>
        <taxon>Alphaproteobacteria</taxon>
        <taxon>Sphingomonadales</taxon>
        <taxon>Sphingosinicellaceae</taxon>
        <taxon>Sphingosinicella</taxon>
    </lineage>
</organism>
<evidence type="ECO:0000313" key="3">
    <source>
        <dbReference type="EMBL" id="MBB4631634.1"/>
    </source>
</evidence>